<dbReference type="EMBL" id="JELW01000029">
    <property type="protein sequence ID" value="EXU98169.1"/>
    <property type="molecule type" value="Genomic_DNA"/>
</dbReference>
<dbReference type="HOGENOM" id="CLU_1396657_0_0_1"/>
<comment type="caution">
    <text evidence="2">The sequence shown here is derived from an EMBL/GenBank/DDBJ whole genome shotgun (WGS) entry which is preliminary data.</text>
</comment>
<gene>
    <name evidence="2" type="ORF">X797_008774</name>
</gene>
<reference evidence="2 3" key="1">
    <citation type="submission" date="2014-02" db="EMBL/GenBank/DDBJ databases">
        <title>The genome sequence of the entomopathogenic fungus Metarhizium robertsii ARSEF 2575.</title>
        <authorList>
            <person name="Giuliano Garisto Donzelli B."/>
            <person name="Roe B.A."/>
            <person name="Macmil S.L."/>
            <person name="Krasnoff S.B."/>
            <person name="Gibson D.M."/>
        </authorList>
    </citation>
    <scope>NUCLEOTIDE SEQUENCE [LARGE SCALE GENOMIC DNA]</scope>
    <source>
        <strain evidence="2 3">ARSEF 2575</strain>
    </source>
</reference>
<protein>
    <submittedName>
        <fullName evidence="2">Uncharacterized protein</fullName>
    </submittedName>
</protein>
<organism evidence="2 3">
    <name type="scientific">Metarhizium robertsii</name>
    <dbReference type="NCBI Taxonomy" id="568076"/>
    <lineage>
        <taxon>Eukaryota</taxon>
        <taxon>Fungi</taxon>
        <taxon>Dikarya</taxon>
        <taxon>Ascomycota</taxon>
        <taxon>Pezizomycotina</taxon>
        <taxon>Sordariomycetes</taxon>
        <taxon>Hypocreomycetidae</taxon>
        <taxon>Hypocreales</taxon>
        <taxon>Clavicipitaceae</taxon>
        <taxon>Metarhizium</taxon>
    </lineage>
</organism>
<evidence type="ECO:0000313" key="2">
    <source>
        <dbReference type="EMBL" id="EXU98169.1"/>
    </source>
</evidence>
<feature type="region of interest" description="Disordered" evidence="1">
    <location>
        <begin position="99"/>
        <end position="133"/>
    </location>
</feature>
<dbReference type="OrthoDB" id="4935345at2759"/>
<name>A0A0A1URB1_9HYPO</name>
<dbReference type="Proteomes" id="UP000030151">
    <property type="component" value="Unassembled WGS sequence"/>
</dbReference>
<proteinExistence type="predicted"/>
<evidence type="ECO:0000256" key="1">
    <source>
        <dbReference type="SAM" id="MobiDB-lite"/>
    </source>
</evidence>
<sequence length="222" mass="24628">MPRRQRSKVNKRPEIGTLNCSWGMFSKANALFRQYDVDVVVIARRPDGGIGGYQSRPGLARDFLQINEQDLLGPHEVDPYMSKPSKGVAVLRAMSSSRSSSCLDSTENRSSRSSSSCVDSIGSETSPGIMEEAEPGVALLNIVRTPHCEEGEGFMEEPLHPWAEVHSIPNAQRCASPETICPIRITKPAKQSSHKTKEDIRQPTPLSRIKREEILALIKKFE</sequence>
<dbReference type="eggNOG" id="ENOG502RMQ8">
    <property type="taxonomic scope" value="Eukaryota"/>
</dbReference>
<evidence type="ECO:0000313" key="3">
    <source>
        <dbReference type="Proteomes" id="UP000030151"/>
    </source>
</evidence>
<dbReference type="AlphaFoldDB" id="A0A0A1URB1"/>
<accession>A0A0A1URB1</accession>